<dbReference type="InterPro" id="IPR012337">
    <property type="entry name" value="RNaseH-like_sf"/>
</dbReference>
<protein>
    <submittedName>
        <fullName evidence="1">Uncharacterized protein</fullName>
    </submittedName>
</protein>
<keyword evidence="2" id="KW-1185">Reference proteome</keyword>
<dbReference type="OrthoDB" id="396854at2"/>
<proteinExistence type="predicted"/>
<dbReference type="AlphaFoldDB" id="A0A0B7GZN5"/>
<dbReference type="Proteomes" id="UP000042527">
    <property type="component" value="Unassembled WGS sequence"/>
</dbReference>
<name>A0A0B7GZN5_TREPH</name>
<gene>
    <name evidence="1" type="ORF">TPHV1_30031</name>
</gene>
<dbReference type="GO" id="GO:0005829">
    <property type="term" value="C:cytosol"/>
    <property type="evidence" value="ECO:0007669"/>
    <property type="project" value="TreeGrafter"/>
</dbReference>
<dbReference type="EMBL" id="CDNC01000023">
    <property type="protein sequence ID" value="CEM62136.1"/>
    <property type="molecule type" value="Genomic_DNA"/>
</dbReference>
<dbReference type="GO" id="GO:0003676">
    <property type="term" value="F:nucleic acid binding"/>
    <property type="evidence" value="ECO:0007669"/>
    <property type="project" value="InterPro"/>
</dbReference>
<organism evidence="1 2">
    <name type="scientific">Treponema phagedenis</name>
    <dbReference type="NCBI Taxonomy" id="162"/>
    <lineage>
        <taxon>Bacteria</taxon>
        <taxon>Pseudomonadati</taxon>
        <taxon>Spirochaetota</taxon>
        <taxon>Spirochaetia</taxon>
        <taxon>Spirochaetales</taxon>
        <taxon>Treponemataceae</taxon>
        <taxon>Treponema</taxon>
    </lineage>
</organism>
<dbReference type="PANTHER" id="PTHR10948:SF23">
    <property type="entry name" value="TRANSPOSASE INSI FOR INSERTION SEQUENCE ELEMENT IS30A-RELATED"/>
    <property type="match status" value="1"/>
</dbReference>
<evidence type="ECO:0000313" key="2">
    <source>
        <dbReference type="Proteomes" id="UP000042527"/>
    </source>
</evidence>
<accession>A0A0B7GZN5</accession>
<dbReference type="NCBIfam" id="NF033563">
    <property type="entry name" value="transpos_IS30"/>
    <property type="match status" value="1"/>
</dbReference>
<dbReference type="GO" id="GO:0032196">
    <property type="term" value="P:transposition"/>
    <property type="evidence" value="ECO:0007669"/>
    <property type="project" value="TreeGrafter"/>
</dbReference>
<dbReference type="GO" id="GO:0004803">
    <property type="term" value="F:transposase activity"/>
    <property type="evidence" value="ECO:0007669"/>
    <property type="project" value="TreeGrafter"/>
</dbReference>
<evidence type="ECO:0000313" key="1">
    <source>
        <dbReference type="EMBL" id="CEM62136.1"/>
    </source>
</evidence>
<dbReference type="SUPFAM" id="SSF53098">
    <property type="entry name" value="Ribonuclease H-like"/>
    <property type="match status" value="1"/>
</dbReference>
<dbReference type="InterPro" id="IPR051917">
    <property type="entry name" value="Transposase-Integrase"/>
</dbReference>
<reference evidence="2" key="1">
    <citation type="submission" date="2015-01" db="EMBL/GenBank/DDBJ databases">
        <authorList>
            <person name="Manzoor Shahid"/>
            <person name="Zubair Saima"/>
        </authorList>
    </citation>
    <scope>NUCLEOTIDE SEQUENCE [LARGE SCALE GENOMIC DNA]</scope>
    <source>
        <strain evidence="2">V1</strain>
    </source>
</reference>
<dbReference type="Gene3D" id="3.30.420.10">
    <property type="entry name" value="Ribonuclease H-like superfamily/Ribonuclease H"/>
    <property type="match status" value="1"/>
</dbReference>
<dbReference type="InterPro" id="IPR053392">
    <property type="entry name" value="Transposase_IS30-like"/>
</dbReference>
<sequence>MPFWLWREDVLKKIAEGWTPDVIVGRNERKFSMSARTMYRRFRDDPTLDISALPMKGTKPNGHKEWRGKQAFRRTLCDRASEFSNYESEFGHLGGDTIVGKDHKSAVITLAERVSKVIIALKPAGTTAAAVEQRLDQWFKKLPRNLFKSITFDCDKEFSNWKNICNRHDISIFFASPRLPESTRIERKLKRVTQKRRTAEEERLQYN</sequence>
<dbReference type="PANTHER" id="PTHR10948">
    <property type="entry name" value="TRANSPOSASE"/>
    <property type="match status" value="1"/>
</dbReference>
<dbReference type="InterPro" id="IPR036397">
    <property type="entry name" value="RNaseH_sf"/>
</dbReference>